<feature type="transmembrane region" description="Helical" evidence="2">
    <location>
        <begin position="28"/>
        <end position="46"/>
    </location>
</feature>
<dbReference type="Proteomes" id="UP000539175">
    <property type="component" value="Unassembled WGS sequence"/>
</dbReference>
<dbReference type="EMBL" id="JACIIZ010000008">
    <property type="protein sequence ID" value="MBB6252637.1"/>
    <property type="molecule type" value="Genomic_DNA"/>
</dbReference>
<accession>A0A7X0AYT6</accession>
<organism evidence="3 4">
    <name type="scientific">Nitrospirillum iridis</name>
    <dbReference type="NCBI Taxonomy" id="765888"/>
    <lineage>
        <taxon>Bacteria</taxon>
        <taxon>Pseudomonadati</taxon>
        <taxon>Pseudomonadota</taxon>
        <taxon>Alphaproteobacteria</taxon>
        <taxon>Rhodospirillales</taxon>
        <taxon>Azospirillaceae</taxon>
        <taxon>Nitrospirillum</taxon>
    </lineage>
</organism>
<evidence type="ECO:0000313" key="4">
    <source>
        <dbReference type="Proteomes" id="UP000539175"/>
    </source>
</evidence>
<keyword evidence="2" id="KW-0812">Transmembrane</keyword>
<evidence type="ECO:0000256" key="1">
    <source>
        <dbReference type="SAM" id="MobiDB-lite"/>
    </source>
</evidence>
<reference evidence="3 4" key="1">
    <citation type="submission" date="2020-08" db="EMBL/GenBank/DDBJ databases">
        <title>Genomic Encyclopedia of Type Strains, Phase IV (KMG-IV): sequencing the most valuable type-strain genomes for metagenomic binning, comparative biology and taxonomic classification.</title>
        <authorList>
            <person name="Goeker M."/>
        </authorList>
    </citation>
    <scope>NUCLEOTIDE SEQUENCE [LARGE SCALE GENOMIC DNA]</scope>
    <source>
        <strain evidence="3 4">DSM 22198</strain>
    </source>
</reference>
<sequence length="68" mass="7198">MSGDIGETVVDLPLTRIRTTTDTSARRWLLLALTVVGMILFAAWSSSGESNAAPAKAPAQLSDAPLER</sequence>
<keyword evidence="2" id="KW-1133">Transmembrane helix</keyword>
<proteinExistence type="predicted"/>
<keyword evidence="4" id="KW-1185">Reference proteome</keyword>
<evidence type="ECO:0000313" key="3">
    <source>
        <dbReference type="EMBL" id="MBB6252637.1"/>
    </source>
</evidence>
<dbReference type="AlphaFoldDB" id="A0A7X0AYT6"/>
<feature type="region of interest" description="Disordered" evidence="1">
    <location>
        <begin position="47"/>
        <end position="68"/>
    </location>
</feature>
<dbReference type="RefSeq" id="WP_184802238.1">
    <property type="nucleotide sequence ID" value="NZ_JACIIZ010000008.1"/>
</dbReference>
<protein>
    <submittedName>
        <fullName evidence="3">Uncharacterized protein</fullName>
    </submittedName>
</protein>
<keyword evidence="2" id="KW-0472">Membrane</keyword>
<name>A0A7X0AYT6_9PROT</name>
<gene>
    <name evidence="3" type="ORF">FHS74_003197</name>
</gene>
<evidence type="ECO:0000256" key="2">
    <source>
        <dbReference type="SAM" id="Phobius"/>
    </source>
</evidence>
<comment type="caution">
    <text evidence="3">The sequence shown here is derived from an EMBL/GenBank/DDBJ whole genome shotgun (WGS) entry which is preliminary data.</text>
</comment>